<dbReference type="AlphaFoldDB" id="A0AAV2PYR3"/>
<organism evidence="3 4">
    <name type="scientific">Meganyctiphanes norvegica</name>
    <name type="common">Northern krill</name>
    <name type="synonym">Thysanopoda norvegica</name>
    <dbReference type="NCBI Taxonomy" id="48144"/>
    <lineage>
        <taxon>Eukaryota</taxon>
        <taxon>Metazoa</taxon>
        <taxon>Ecdysozoa</taxon>
        <taxon>Arthropoda</taxon>
        <taxon>Crustacea</taxon>
        <taxon>Multicrustacea</taxon>
        <taxon>Malacostraca</taxon>
        <taxon>Eumalacostraca</taxon>
        <taxon>Eucarida</taxon>
        <taxon>Euphausiacea</taxon>
        <taxon>Euphausiidae</taxon>
        <taxon>Meganyctiphanes</taxon>
    </lineage>
</organism>
<feature type="non-terminal residue" evidence="3">
    <location>
        <position position="104"/>
    </location>
</feature>
<name>A0AAV2PYR3_MEGNR</name>
<feature type="chain" id="PRO_5043774585" description="Fibronectin type-III domain-containing protein" evidence="1">
    <location>
        <begin position="25"/>
        <end position="104"/>
    </location>
</feature>
<sequence>MAGQPLGLSLLVLIKVYFIVLCVSHNSLVCVRALEQETTQAPGPPVNLTVVDIHDRSVDLQWYTPEDATDDIRGYRVYYMRGNLTSVKTLYANDDEVMFALHDL</sequence>
<feature type="domain" description="Fibronectin type-III" evidence="2">
    <location>
        <begin position="44"/>
        <end position="104"/>
    </location>
</feature>
<keyword evidence="1" id="KW-0732">Signal</keyword>
<dbReference type="CDD" id="cd00063">
    <property type="entry name" value="FN3"/>
    <property type="match status" value="1"/>
</dbReference>
<dbReference type="Gene3D" id="2.60.40.10">
    <property type="entry name" value="Immunoglobulins"/>
    <property type="match status" value="1"/>
</dbReference>
<proteinExistence type="predicted"/>
<accession>A0AAV2PYR3</accession>
<evidence type="ECO:0000313" key="4">
    <source>
        <dbReference type="Proteomes" id="UP001497623"/>
    </source>
</evidence>
<evidence type="ECO:0000259" key="2">
    <source>
        <dbReference type="PROSITE" id="PS50853"/>
    </source>
</evidence>
<evidence type="ECO:0000256" key="1">
    <source>
        <dbReference type="SAM" id="SignalP"/>
    </source>
</evidence>
<protein>
    <recommendedName>
        <fullName evidence="2">Fibronectin type-III domain-containing protein</fullName>
    </recommendedName>
</protein>
<dbReference type="PROSITE" id="PS50853">
    <property type="entry name" value="FN3"/>
    <property type="match status" value="1"/>
</dbReference>
<dbReference type="Proteomes" id="UP001497623">
    <property type="component" value="Unassembled WGS sequence"/>
</dbReference>
<reference evidence="3 4" key="1">
    <citation type="submission" date="2024-05" db="EMBL/GenBank/DDBJ databases">
        <authorList>
            <person name="Wallberg A."/>
        </authorList>
    </citation>
    <scope>NUCLEOTIDE SEQUENCE [LARGE SCALE GENOMIC DNA]</scope>
</reference>
<dbReference type="InterPro" id="IPR013783">
    <property type="entry name" value="Ig-like_fold"/>
</dbReference>
<gene>
    <name evidence="3" type="ORF">MNOR_LOCUS5977</name>
</gene>
<dbReference type="Pfam" id="PF00041">
    <property type="entry name" value="fn3"/>
    <property type="match status" value="1"/>
</dbReference>
<comment type="caution">
    <text evidence="3">The sequence shown here is derived from an EMBL/GenBank/DDBJ whole genome shotgun (WGS) entry which is preliminary data.</text>
</comment>
<dbReference type="SUPFAM" id="SSF49265">
    <property type="entry name" value="Fibronectin type III"/>
    <property type="match status" value="1"/>
</dbReference>
<keyword evidence="4" id="KW-1185">Reference proteome</keyword>
<dbReference type="InterPro" id="IPR003961">
    <property type="entry name" value="FN3_dom"/>
</dbReference>
<feature type="signal peptide" evidence="1">
    <location>
        <begin position="1"/>
        <end position="24"/>
    </location>
</feature>
<dbReference type="EMBL" id="CAXKWB010002383">
    <property type="protein sequence ID" value="CAL4066747.1"/>
    <property type="molecule type" value="Genomic_DNA"/>
</dbReference>
<evidence type="ECO:0000313" key="3">
    <source>
        <dbReference type="EMBL" id="CAL4066747.1"/>
    </source>
</evidence>
<dbReference type="InterPro" id="IPR036116">
    <property type="entry name" value="FN3_sf"/>
</dbReference>